<keyword evidence="1" id="KW-0472">Membrane</keyword>
<evidence type="ECO:0000256" key="1">
    <source>
        <dbReference type="SAM" id="Phobius"/>
    </source>
</evidence>
<feature type="transmembrane region" description="Helical" evidence="1">
    <location>
        <begin position="159"/>
        <end position="181"/>
    </location>
</feature>
<feature type="non-terminal residue" evidence="2">
    <location>
        <position position="229"/>
    </location>
</feature>
<feature type="transmembrane region" description="Helical" evidence="1">
    <location>
        <begin position="22"/>
        <end position="45"/>
    </location>
</feature>
<dbReference type="GO" id="GO:0008643">
    <property type="term" value="P:carbohydrate transport"/>
    <property type="evidence" value="ECO:0007669"/>
    <property type="project" value="InterPro"/>
</dbReference>
<dbReference type="AlphaFoldDB" id="A0A382HK99"/>
<feature type="non-terminal residue" evidence="2">
    <location>
        <position position="1"/>
    </location>
</feature>
<proteinExistence type="predicted"/>
<feature type="transmembrane region" description="Helical" evidence="1">
    <location>
        <begin position="196"/>
        <end position="219"/>
    </location>
</feature>
<name>A0A382HK99_9ZZZZ</name>
<sequence>VSETSVSGPASRRRILAKRTKIAFSAGALEEAMVAAASITTMLFYNQVLGVSAALCGTAFFIASVVDGISDPLVGALSDSVHTRWGRRHPFMFGAAFPLGLFFYLMYQPPDGLSEQALFWWFTLTMVGLRIAKTFYAVPHSALGAELTDDYDERTSIFAWNWNFNLVGGILISVFLMFVIFPTDGVQNGMLVESRYQYLAILGGVFCFVMIMVCTFATADQIPFLHLQD</sequence>
<gene>
    <name evidence="2" type="ORF">METZ01_LOCUS240473</name>
</gene>
<keyword evidence="1" id="KW-0812">Transmembrane</keyword>
<dbReference type="EMBL" id="UINC01061734">
    <property type="protein sequence ID" value="SVB87619.1"/>
    <property type="molecule type" value="Genomic_DNA"/>
</dbReference>
<reference evidence="2" key="1">
    <citation type="submission" date="2018-05" db="EMBL/GenBank/DDBJ databases">
        <authorList>
            <person name="Lanie J.A."/>
            <person name="Ng W.-L."/>
            <person name="Kazmierczak K.M."/>
            <person name="Andrzejewski T.M."/>
            <person name="Davidsen T.M."/>
            <person name="Wayne K.J."/>
            <person name="Tettelin H."/>
            <person name="Glass J.I."/>
            <person name="Rusch D."/>
            <person name="Podicherti R."/>
            <person name="Tsui H.-C.T."/>
            <person name="Winkler M.E."/>
        </authorList>
    </citation>
    <scope>NUCLEOTIDE SEQUENCE</scope>
</reference>
<dbReference type="InterPro" id="IPR036259">
    <property type="entry name" value="MFS_trans_sf"/>
</dbReference>
<dbReference type="SUPFAM" id="SSF103473">
    <property type="entry name" value="MFS general substrate transporter"/>
    <property type="match status" value="1"/>
</dbReference>
<keyword evidence="1" id="KW-1133">Transmembrane helix</keyword>
<dbReference type="PANTHER" id="PTHR11328">
    <property type="entry name" value="MAJOR FACILITATOR SUPERFAMILY DOMAIN-CONTAINING PROTEIN"/>
    <property type="match status" value="1"/>
</dbReference>
<dbReference type="Gene3D" id="1.20.1250.20">
    <property type="entry name" value="MFS general substrate transporter like domains"/>
    <property type="match status" value="1"/>
</dbReference>
<evidence type="ECO:0008006" key="3">
    <source>
        <dbReference type="Google" id="ProtNLM"/>
    </source>
</evidence>
<dbReference type="PANTHER" id="PTHR11328:SF24">
    <property type="entry name" value="MAJOR FACILITATOR SUPERFAMILY (MFS) PROFILE DOMAIN-CONTAINING PROTEIN"/>
    <property type="match status" value="1"/>
</dbReference>
<dbReference type="InterPro" id="IPR039672">
    <property type="entry name" value="MFS_2"/>
</dbReference>
<feature type="transmembrane region" description="Helical" evidence="1">
    <location>
        <begin position="51"/>
        <end position="69"/>
    </location>
</feature>
<feature type="transmembrane region" description="Helical" evidence="1">
    <location>
        <begin position="119"/>
        <end position="138"/>
    </location>
</feature>
<dbReference type="GO" id="GO:0015293">
    <property type="term" value="F:symporter activity"/>
    <property type="evidence" value="ECO:0007669"/>
    <property type="project" value="InterPro"/>
</dbReference>
<evidence type="ECO:0000313" key="2">
    <source>
        <dbReference type="EMBL" id="SVB87619.1"/>
    </source>
</evidence>
<organism evidence="2">
    <name type="scientific">marine metagenome</name>
    <dbReference type="NCBI Taxonomy" id="408172"/>
    <lineage>
        <taxon>unclassified sequences</taxon>
        <taxon>metagenomes</taxon>
        <taxon>ecological metagenomes</taxon>
    </lineage>
</organism>
<protein>
    <recommendedName>
        <fullName evidence="3">Major facilitator superfamily (MFS) profile domain-containing protein</fullName>
    </recommendedName>
</protein>
<feature type="transmembrane region" description="Helical" evidence="1">
    <location>
        <begin position="90"/>
        <end position="107"/>
    </location>
</feature>
<dbReference type="Pfam" id="PF13347">
    <property type="entry name" value="MFS_2"/>
    <property type="match status" value="1"/>
</dbReference>
<dbReference type="GO" id="GO:0005886">
    <property type="term" value="C:plasma membrane"/>
    <property type="evidence" value="ECO:0007669"/>
    <property type="project" value="TreeGrafter"/>
</dbReference>
<accession>A0A382HK99</accession>